<proteinExistence type="predicted"/>
<gene>
    <name evidence="2" type="ORF">TM35_000172820</name>
</gene>
<dbReference type="OrthoDB" id="272292at2759"/>
<evidence type="ECO:0000313" key="2">
    <source>
        <dbReference type="EMBL" id="ORC88410.1"/>
    </source>
</evidence>
<organism evidence="2 3">
    <name type="scientific">Trypanosoma theileri</name>
    <dbReference type="NCBI Taxonomy" id="67003"/>
    <lineage>
        <taxon>Eukaryota</taxon>
        <taxon>Discoba</taxon>
        <taxon>Euglenozoa</taxon>
        <taxon>Kinetoplastea</taxon>
        <taxon>Metakinetoplastina</taxon>
        <taxon>Trypanosomatida</taxon>
        <taxon>Trypanosomatidae</taxon>
        <taxon>Trypanosoma</taxon>
    </lineage>
</organism>
<comment type="caution">
    <text evidence="2">The sequence shown here is derived from an EMBL/GenBank/DDBJ whole genome shotgun (WGS) entry which is preliminary data.</text>
</comment>
<protein>
    <recommendedName>
        <fullName evidence="4">TFIIH basal transcription factor subunit</fullName>
    </recommendedName>
</protein>
<keyword evidence="3" id="KW-1185">Reference proteome</keyword>
<evidence type="ECO:0008006" key="4">
    <source>
        <dbReference type="Google" id="ProtNLM"/>
    </source>
</evidence>
<dbReference type="Proteomes" id="UP000192257">
    <property type="component" value="Unassembled WGS sequence"/>
</dbReference>
<dbReference type="GeneID" id="39986141"/>
<feature type="region of interest" description="Disordered" evidence="1">
    <location>
        <begin position="83"/>
        <end position="107"/>
    </location>
</feature>
<feature type="compositionally biased region" description="Polar residues" evidence="1">
    <location>
        <begin position="233"/>
        <end position="251"/>
    </location>
</feature>
<evidence type="ECO:0000256" key="1">
    <source>
        <dbReference type="SAM" id="MobiDB-lite"/>
    </source>
</evidence>
<sequence length="431" mass="48344">MDPWEPSLPGAGAQRVVMLLRLYMRMGYYSSLSVLVVDALSLTFKADGATVSELSTYLGLTPDSVEAGIEGIPKEVCCTSTDLHQENIGDDSEETKGKGTRKRNRQEGTEENALRYYINYSALLPFVFAHVSHMLLALSQIPVPQQTGNGGLGGEIASLNISPTLRRSDGKRGLCCTSCRYWMALKDMRLTISRCPLCQSDILGSILRGIKSRYDEKIKRGQPLLSFGPLQQRGLSSSKPTETGQNVTSNVTGDDIADYPLARDPFLVQQGLFFHFLFSQPFVCINDTAFVIDVDEIMTKAEYEYRSMHRATVLDQFRLVHRNAAAIRVKLIDQEKLDADRCHLSVMKLKKRGQLPPWLRPAPLFPEGDEPPPPIEKEKDEEDVSADIAGTRGTKRVRREHDIVANARYIARQFFDDDYDEIILHRSSPRS</sequence>
<dbReference type="AlphaFoldDB" id="A0A1X0NWB4"/>
<dbReference type="RefSeq" id="XP_028882476.1">
    <property type="nucleotide sequence ID" value="XM_029026361.1"/>
</dbReference>
<accession>A0A1X0NWB4</accession>
<reference evidence="2 3" key="1">
    <citation type="submission" date="2017-03" db="EMBL/GenBank/DDBJ databases">
        <title>An alternative strategy for trypanosome survival in the mammalian bloodstream revealed through genome and transcriptome analysis of the ubiquitous bovine parasite Trypanosoma (Megatrypanum) theileri.</title>
        <authorList>
            <person name="Kelly S."/>
            <person name="Ivens A."/>
            <person name="Mott A."/>
            <person name="O'Neill E."/>
            <person name="Emms D."/>
            <person name="Macleod O."/>
            <person name="Voorheis P."/>
            <person name="Matthews J."/>
            <person name="Matthews K."/>
            <person name="Carrington M."/>
        </authorList>
    </citation>
    <scope>NUCLEOTIDE SEQUENCE [LARGE SCALE GENOMIC DNA]</scope>
    <source>
        <strain evidence="2">Edinburgh</strain>
    </source>
</reference>
<dbReference type="EMBL" id="NBCO01000017">
    <property type="protein sequence ID" value="ORC88410.1"/>
    <property type="molecule type" value="Genomic_DNA"/>
</dbReference>
<feature type="region of interest" description="Disordered" evidence="1">
    <location>
        <begin position="229"/>
        <end position="251"/>
    </location>
</feature>
<feature type="region of interest" description="Disordered" evidence="1">
    <location>
        <begin position="360"/>
        <end position="396"/>
    </location>
</feature>
<dbReference type="VEuPathDB" id="TriTrypDB:TM35_000172820"/>
<name>A0A1X0NWB4_9TRYP</name>
<evidence type="ECO:0000313" key="3">
    <source>
        <dbReference type="Proteomes" id="UP000192257"/>
    </source>
</evidence>